<accession>A0A5J5ARG4</accession>
<proteinExistence type="predicted"/>
<gene>
    <name evidence="13" type="ORF">F0562_031192</name>
</gene>
<dbReference type="SUPFAM" id="SSF56112">
    <property type="entry name" value="Protein kinase-like (PK-like)"/>
    <property type="match status" value="1"/>
</dbReference>
<evidence type="ECO:0000259" key="12">
    <source>
        <dbReference type="PROSITE" id="PS50011"/>
    </source>
</evidence>
<dbReference type="Pfam" id="PF07714">
    <property type="entry name" value="PK_Tyr_Ser-Thr"/>
    <property type="match status" value="1"/>
</dbReference>
<dbReference type="InterPro" id="IPR000719">
    <property type="entry name" value="Prot_kinase_dom"/>
</dbReference>
<feature type="domain" description="Protein kinase" evidence="12">
    <location>
        <begin position="59"/>
        <end position="221"/>
    </location>
</feature>
<evidence type="ECO:0000256" key="2">
    <source>
        <dbReference type="ARBA" id="ARBA00012513"/>
    </source>
</evidence>
<dbReference type="GO" id="GO:0005524">
    <property type="term" value="F:ATP binding"/>
    <property type="evidence" value="ECO:0007669"/>
    <property type="project" value="UniProtKB-KW"/>
</dbReference>
<evidence type="ECO:0000256" key="10">
    <source>
        <dbReference type="ARBA" id="ARBA00023136"/>
    </source>
</evidence>
<keyword evidence="10 11" id="KW-0472">Membrane</keyword>
<keyword evidence="8" id="KW-0067">ATP-binding</keyword>
<evidence type="ECO:0000256" key="9">
    <source>
        <dbReference type="ARBA" id="ARBA00022989"/>
    </source>
</evidence>
<dbReference type="InterPro" id="IPR011009">
    <property type="entry name" value="Kinase-like_dom_sf"/>
</dbReference>
<protein>
    <recommendedName>
        <fullName evidence="2">non-specific serine/threonine protein kinase</fullName>
        <ecNumber evidence="2">2.7.11.1</ecNumber>
    </recommendedName>
</protein>
<reference evidence="13 14" key="1">
    <citation type="submission" date="2019-09" db="EMBL/GenBank/DDBJ databases">
        <title>A chromosome-level genome assembly of the Chinese tupelo Nyssa sinensis.</title>
        <authorList>
            <person name="Yang X."/>
            <person name="Kang M."/>
            <person name="Yang Y."/>
            <person name="Xiong H."/>
            <person name="Wang M."/>
            <person name="Zhang Z."/>
            <person name="Wang Z."/>
            <person name="Wu H."/>
            <person name="Ma T."/>
            <person name="Liu J."/>
            <person name="Xi Z."/>
        </authorList>
    </citation>
    <scope>NUCLEOTIDE SEQUENCE [LARGE SCALE GENOMIC DNA]</scope>
    <source>
        <strain evidence="13">J267</strain>
        <tissue evidence="13">Leaf</tissue>
    </source>
</reference>
<evidence type="ECO:0000256" key="7">
    <source>
        <dbReference type="ARBA" id="ARBA00022777"/>
    </source>
</evidence>
<dbReference type="Gene3D" id="1.10.510.10">
    <property type="entry name" value="Transferase(Phosphotransferase) domain 1"/>
    <property type="match status" value="1"/>
</dbReference>
<keyword evidence="3" id="KW-0597">Phosphoprotein</keyword>
<keyword evidence="4" id="KW-0808">Transferase</keyword>
<dbReference type="InterPro" id="IPR052232">
    <property type="entry name" value="RLK_Ser/Thr-Kinase"/>
</dbReference>
<keyword evidence="14" id="KW-1185">Reference proteome</keyword>
<dbReference type="AlphaFoldDB" id="A0A5J5ARG4"/>
<dbReference type="GO" id="GO:0004674">
    <property type="term" value="F:protein serine/threonine kinase activity"/>
    <property type="evidence" value="ECO:0007669"/>
    <property type="project" value="UniProtKB-EC"/>
</dbReference>
<evidence type="ECO:0000313" key="14">
    <source>
        <dbReference type="Proteomes" id="UP000325577"/>
    </source>
</evidence>
<sequence length="221" mass="25545">MSFGVSSLHSKLTKPTSFFGLKLWVVIIICISLFIVLILLIFALYFFSWRRRKPSNVQFGLRKKNCHGTFDHFSRDRRLLSRNASEVESGTSQKEFVFSDRWSTQAGGKKNDVTDLESIGRIVKAEDFIVEAEAVRSVRHRNLVKLLGYCIEGAFRMLVYEYIDNGNLHQWLHGWRGEVSPLTWDIRMNIILGTAKGLAYLHEDFEPKIVHWHIKSSNILA</sequence>
<dbReference type="PANTHER" id="PTHR47984:SF22">
    <property type="entry name" value="OS03G0125600 PROTEIN"/>
    <property type="match status" value="1"/>
</dbReference>
<dbReference type="EMBL" id="CM018041">
    <property type="protein sequence ID" value="KAA8533675.1"/>
    <property type="molecule type" value="Genomic_DNA"/>
</dbReference>
<evidence type="ECO:0000256" key="3">
    <source>
        <dbReference type="ARBA" id="ARBA00022553"/>
    </source>
</evidence>
<dbReference type="Proteomes" id="UP000325577">
    <property type="component" value="Linkage Group LG18"/>
</dbReference>
<evidence type="ECO:0000256" key="6">
    <source>
        <dbReference type="ARBA" id="ARBA00022741"/>
    </source>
</evidence>
<dbReference type="GO" id="GO:0016020">
    <property type="term" value="C:membrane"/>
    <property type="evidence" value="ECO:0007669"/>
    <property type="project" value="UniProtKB-SubCell"/>
</dbReference>
<dbReference type="OrthoDB" id="913540at2759"/>
<keyword evidence="5 11" id="KW-0812">Transmembrane</keyword>
<evidence type="ECO:0000256" key="11">
    <source>
        <dbReference type="SAM" id="Phobius"/>
    </source>
</evidence>
<dbReference type="InterPro" id="IPR001245">
    <property type="entry name" value="Ser-Thr/Tyr_kinase_cat_dom"/>
</dbReference>
<evidence type="ECO:0000313" key="13">
    <source>
        <dbReference type="EMBL" id="KAA8533675.1"/>
    </source>
</evidence>
<feature type="transmembrane region" description="Helical" evidence="11">
    <location>
        <begin position="23"/>
        <end position="47"/>
    </location>
</feature>
<organism evidence="13 14">
    <name type="scientific">Nyssa sinensis</name>
    <dbReference type="NCBI Taxonomy" id="561372"/>
    <lineage>
        <taxon>Eukaryota</taxon>
        <taxon>Viridiplantae</taxon>
        <taxon>Streptophyta</taxon>
        <taxon>Embryophyta</taxon>
        <taxon>Tracheophyta</taxon>
        <taxon>Spermatophyta</taxon>
        <taxon>Magnoliopsida</taxon>
        <taxon>eudicotyledons</taxon>
        <taxon>Gunneridae</taxon>
        <taxon>Pentapetalae</taxon>
        <taxon>asterids</taxon>
        <taxon>Cornales</taxon>
        <taxon>Nyssaceae</taxon>
        <taxon>Nyssa</taxon>
    </lineage>
</organism>
<evidence type="ECO:0000256" key="5">
    <source>
        <dbReference type="ARBA" id="ARBA00022692"/>
    </source>
</evidence>
<comment type="subcellular location">
    <subcellularLocation>
        <location evidence="1">Membrane</location>
        <topology evidence="1">Single-pass membrane protein</topology>
    </subcellularLocation>
</comment>
<evidence type="ECO:0000256" key="4">
    <source>
        <dbReference type="ARBA" id="ARBA00022679"/>
    </source>
</evidence>
<evidence type="ECO:0000256" key="1">
    <source>
        <dbReference type="ARBA" id="ARBA00004167"/>
    </source>
</evidence>
<dbReference type="EC" id="2.7.11.1" evidence="2"/>
<keyword evidence="9 11" id="KW-1133">Transmembrane helix</keyword>
<name>A0A5J5ARG4_9ASTE</name>
<dbReference type="PANTHER" id="PTHR47984">
    <property type="entry name" value="OS01G0323000 PROTEIN"/>
    <property type="match status" value="1"/>
</dbReference>
<keyword evidence="6" id="KW-0547">Nucleotide-binding</keyword>
<keyword evidence="7" id="KW-0418">Kinase</keyword>
<dbReference type="PROSITE" id="PS50011">
    <property type="entry name" value="PROTEIN_KINASE_DOM"/>
    <property type="match status" value="1"/>
</dbReference>
<evidence type="ECO:0000256" key="8">
    <source>
        <dbReference type="ARBA" id="ARBA00022840"/>
    </source>
</evidence>